<evidence type="ECO:0000256" key="2">
    <source>
        <dbReference type="ARBA" id="ARBA00022803"/>
    </source>
</evidence>
<evidence type="ECO:0000313" key="6">
    <source>
        <dbReference type="Proteomes" id="UP000629098"/>
    </source>
</evidence>
<feature type="repeat" description="TPR" evidence="3">
    <location>
        <begin position="25"/>
        <end position="58"/>
    </location>
</feature>
<evidence type="ECO:0000256" key="1">
    <source>
        <dbReference type="ARBA" id="ARBA00022737"/>
    </source>
</evidence>
<dbReference type="InterPro" id="IPR050498">
    <property type="entry name" value="Ycf3"/>
</dbReference>
<dbReference type="RefSeq" id="WP_190825008.1">
    <property type="nucleotide sequence ID" value="NZ_CAWPPI010000008.1"/>
</dbReference>
<dbReference type="Gene3D" id="1.25.40.10">
    <property type="entry name" value="Tetratricopeptide repeat domain"/>
    <property type="match status" value="1"/>
</dbReference>
<dbReference type="EMBL" id="JACXAE010000008">
    <property type="protein sequence ID" value="MBD2770709.1"/>
    <property type="molecule type" value="Genomic_DNA"/>
</dbReference>
<dbReference type="PANTHER" id="PTHR44858:SF1">
    <property type="entry name" value="UDP-N-ACETYLGLUCOSAMINE--PEPTIDE N-ACETYLGLUCOSAMINYLTRANSFERASE SPINDLY-RELATED"/>
    <property type="match status" value="1"/>
</dbReference>
<dbReference type="PROSITE" id="PS50005">
    <property type="entry name" value="TPR"/>
    <property type="match status" value="1"/>
</dbReference>
<organism evidence="5 6">
    <name type="scientific">Iningainema tapete BLCC-T55</name>
    <dbReference type="NCBI Taxonomy" id="2748662"/>
    <lineage>
        <taxon>Bacteria</taxon>
        <taxon>Bacillati</taxon>
        <taxon>Cyanobacteriota</taxon>
        <taxon>Cyanophyceae</taxon>
        <taxon>Nostocales</taxon>
        <taxon>Scytonemataceae</taxon>
        <taxon>Iningainema tapete</taxon>
    </lineage>
</organism>
<dbReference type="Pfam" id="PF13181">
    <property type="entry name" value="TPR_8"/>
    <property type="match status" value="2"/>
</dbReference>
<dbReference type="PANTHER" id="PTHR44858">
    <property type="entry name" value="TETRATRICOPEPTIDE REPEAT PROTEIN 6"/>
    <property type="match status" value="1"/>
</dbReference>
<dbReference type="InterPro" id="IPR019734">
    <property type="entry name" value="TPR_rpt"/>
</dbReference>
<protein>
    <submittedName>
        <fullName evidence="5">Tetratricopeptide repeat protein</fullName>
    </submittedName>
</protein>
<dbReference type="SMART" id="SM00028">
    <property type="entry name" value="TPR"/>
    <property type="match status" value="3"/>
</dbReference>
<accession>A0A8J6XAE5</accession>
<proteinExistence type="predicted"/>
<name>A0A8J6XAE5_9CYAN</name>
<keyword evidence="1" id="KW-0677">Repeat</keyword>
<dbReference type="PROSITE" id="PS50293">
    <property type="entry name" value="TPR_REGION"/>
    <property type="match status" value="1"/>
</dbReference>
<dbReference type="InterPro" id="IPR011990">
    <property type="entry name" value="TPR-like_helical_dom_sf"/>
</dbReference>
<dbReference type="GO" id="GO:0009279">
    <property type="term" value="C:cell outer membrane"/>
    <property type="evidence" value="ECO:0007669"/>
    <property type="project" value="TreeGrafter"/>
</dbReference>
<dbReference type="SUPFAM" id="SSF48452">
    <property type="entry name" value="TPR-like"/>
    <property type="match status" value="1"/>
</dbReference>
<keyword evidence="6" id="KW-1185">Reference proteome</keyword>
<keyword evidence="2 3" id="KW-0802">TPR repeat</keyword>
<dbReference type="Proteomes" id="UP000629098">
    <property type="component" value="Unassembled WGS sequence"/>
</dbReference>
<evidence type="ECO:0000313" key="5">
    <source>
        <dbReference type="EMBL" id="MBD2770709.1"/>
    </source>
</evidence>
<comment type="caution">
    <text evidence="5">The sequence shown here is derived from an EMBL/GenBank/DDBJ whole genome shotgun (WGS) entry which is preliminary data.</text>
</comment>
<gene>
    <name evidence="5" type="ORF">ICL16_00865</name>
</gene>
<reference evidence="5" key="1">
    <citation type="submission" date="2020-09" db="EMBL/GenBank/DDBJ databases">
        <title>Iningainema tapete sp. nov. (Scytonemataceae, Cyanobacteria) from greenhouses in central Florida (USA) produces two types of nodularin with biosynthetic potential for microcystin-LR and anabaenopeptins.</title>
        <authorList>
            <person name="Berthold D.E."/>
            <person name="Lefler F.W."/>
            <person name="Huang I.-S."/>
            <person name="Abdulla H."/>
            <person name="Zimba P.V."/>
            <person name="Laughinghouse H.D. IV."/>
        </authorList>
    </citation>
    <scope>NUCLEOTIDE SEQUENCE</scope>
    <source>
        <strain evidence="5">BLCCT55</strain>
    </source>
</reference>
<evidence type="ECO:0000256" key="4">
    <source>
        <dbReference type="SAM" id="MobiDB-lite"/>
    </source>
</evidence>
<dbReference type="Pfam" id="PF00515">
    <property type="entry name" value="TPR_1"/>
    <property type="match status" value="1"/>
</dbReference>
<feature type="non-terminal residue" evidence="5">
    <location>
        <position position="1"/>
    </location>
</feature>
<dbReference type="AlphaFoldDB" id="A0A8J6XAE5"/>
<feature type="region of interest" description="Disordered" evidence="4">
    <location>
        <begin position="87"/>
        <end position="110"/>
    </location>
</feature>
<sequence length="110" mass="12584">RRELGNKKGAIEDYNQVLRLNPNDALAYYNRGITRRELGNKKGAIEDYNQVLRLNPNDALAYYNRGITRRELGDKKGALADFQQSETLARQQGNKKLSQSARENSKKLQC</sequence>
<dbReference type="GO" id="GO:0046813">
    <property type="term" value="P:receptor-mediated virion attachment to host cell"/>
    <property type="evidence" value="ECO:0007669"/>
    <property type="project" value="TreeGrafter"/>
</dbReference>
<evidence type="ECO:0000256" key="3">
    <source>
        <dbReference type="PROSITE-ProRule" id="PRU00339"/>
    </source>
</evidence>
<feature type="compositionally biased region" description="Polar residues" evidence="4">
    <location>
        <begin position="87"/>
        <end position="102"/>
    </location>
</feature>